<dbReference type="AlphaFoldDB" id="A0A9D1QCG1"/>
<evidence type="ECO:0000313" key="11">
    <source>
        <dbReference type="Proteomes" id="UP000823926"/>
    </source>
</evidence>
<feature type="transmembrane region" description="Helical" evidence="8">
    <location>
        <begin position="57"/>
        <end position="78"/>
    </location>
</feature>
<feature type="transmembrane region" description="Helical" evidence="8">
    <location>
        <begin position="6"/>
        <end position="26"/>
    </location>
</feature>
<keyword evidence="5 8" id="KW-1133">Transmembrane helix</keyword>
<sequence length="177" mass="19360">MTLDIIIAVILDGIFAAVAAIGFAVISNPPRKALLGCAILAAVGHGLRYFLINQLGLDITTASLFAAFSIGLLSLWFADRIHCPAEVFAFPSLLPMIPGMFAYKTILGLMKFLTTPAAETQNAEIIADIMRNGLTTLFVLFALVLGVALPMFLFHKQSYMMTRLFRPKARRKTRALQ</sequence>
<keyword evidence="2" id="KW-1003">Cell membrane</keyword>
<evidence type="ECO:0000313" key="10">
    <source>
        <dbReference type="EMBL" id="HIW10538.1"/>
    </source>
</evidence>
<dbReference type="Proteomes" id="UP000823926">
    <property type="component" value="Unassembled WGS sequence"/>
</dbReference>
<keyword evidence="3" id="KW-0997">Cell inner membrane</keyword>
<feature type="transmembrane region" description="Helical" evidence="8">
    <location>
        <begin position="33"/>
        <end position="51"/>
    </location>
</feature>
<keyword evidence="4 8" id="KW-0812">Transmembrane</keyword>
<name>A0A9D1QCG1_9BACT</name>
<evidence type="ECO:0000256" key="7">
    <source>
        <dbReference type="ARBA" id="ARBA00034125"/>
    </source>
</evidence>
<evidence type="ECO:0000259" key="9">
    <source>
        <dbReference type="Pfam" id="PF12821"/>
    </source>
</evidence>
<comment type="similarity">
    <text evidence="7">Belongs to the ThrE exporter (TC 2.A.79) family.</text>
</comment>
<dbReference type="InterPro" id="IPR050539">
    <property type="entry name" value="ThrE_Dicarb/AminoAcid_Exp"/>
</dbReference>
<dbReference type="PANTHER" id="PTHR34390:SF1">
    <property type="entry name" value="SUCCINATE TRANSPORTER SUBUNIT YJJB-RELATED"/>
    <property type="match status" value="1"/>
</dbReference>
<proteinExistence type="inferred from homology"/>
<comment type="caution">
    <text evidence="10">The sequence shown here is derived from an EMBL/GenBank/DDBJ whole genome shotgun (WGS) entry which is preliminary data.</text>
</comment>
<dbReference type="PANTHER" id="PTHR34390">
    <property type="entry name" value="UPF0442 PROTEIN YJJB-RELATED"/>
    <property type="match status" value="1"/>
</dbReference>
<dbReference type="InterPro" id="IPR024528">
    <property type="entry name" value="ThrE_2"/>
</dbReference>
<comment type="subcellular location">
    <subcellularLocation>
        <location evidence="1">Cell membrane</location>
        <topology evidence="1">Multi-pass membrane protein</topology>
    </subcellularLocation>
</comment>
<dbReference type="Pfam" id="PF12821">
    <property type="entry name" value="ThrE_2"/>
    <property type="match status" value="1"/>
</dbReference>
<dbReference type="GO" id="GO:0005886">
    <property type="term" value="C:plasma membrane"/>
    <property type="evidence" value="ECO:0007669"/>
    <property type="project" value="UniProtKB-SubCell"/>
</dbReference>
<protein>
    <submittedName>
        <fullName evidence="10">Threonine/serine exporter family protein</fullName>
    </submittedName>
</protein>
<gene>
    <name evidence="10" type="ORF">H9888_03455</name>
</gene>
<feature type="domain" description="Threonine/Serine exporter ThrE" evidence="9">
    <location>
        <begin position="13"/>
        <end position="152"/>
    </location>
</feature>
<dbReference type="GO" id="GO:0015744">
    <property type="term" value="P:succinate transport"/>
    <property type="evidence" value="ECO:0007669"/>
    <property type="project" value="TreeGrafter"/>
</dbReference>
<evidence type="ECO:0000256" key="8">
    <source>
        <dbReference type="SAM" id="Phobius"/>
    </source>
</evidence>
<feature type="transmembrane region" description="Helical" evidence="8">
    <location>
        <begin position="133"/>
        <end position="154"/>
    </location>
</feature>
<evidence type="ECO:0000256" key="3">
    <source>
        <dbReference type="ARBA" id="ARBA00022519"/>
    </source>
</evidence>
<evidence type="ECO:0000256" key="2">
    <source>
        <dbReference type="ARBA" id="ARBA00022475"/>
    </source>
</evidence>
<reference evidence="10" key="2">
    <citation type="submission" date="2021-04" db="EMBL/GenBank/DDBJ databases">
        <authorList>
            <person name="Gilroy R."/>
        </authorList>
    </citation>
    <scope>NUCLEOTIDE SEQUENCE</scope>
    <source>
        <strain evidence="10">ChiBcec15-1070</strain>
    </source>
</reference>
<organism evidence="10 11">
    <name type="scientific">Candidatus Rikenella faecigallinarum</name>
    <dbReference type="NCBI Taxonomy" id="2838745"/>
    <lineage>
        <taxon>Bacteria</taxon>
        <taxon>Pseudomonadati</taxon>
        <taxon>Bacteroidota</taxon>
        <taxon>Bacteroidia</taxon>
        <taxon>Bacteroidales</taxon>
        <taxon>Rikenellaceae</taxon>
        <taxon>Rikenella</taxon>
    </lineage>
</organism>
<feature type="transmembrane region" description="Helical" evidence="8">
    <location>
        <begin position="90"/>
        <end position="113"/>
    </location>
</feature>
<evidence type="ECO:0000256" key="4">
    <source>
        <dbReference type="ARBA" id="ARBA00022692"/>
    </source>
</evidence>
<evidence type="ECO:0000256" key="5">
    <source>
        <dbReference type="ARBA" id="ARBA00022989"/>
    </source>
</evidence>
<keyword evidence="6 8" id="KW-0472">Membrane</keyword>
<dbReference type="EMBL" id="DXHL01000019">
    <property type="protein sequence ID" value="HIW10538.1"/>
    <property type="molecule type" value="Genomic_DNA"/>
</dbReference>
<reference evidence="10" key="1">
    <citation type="journal article" date="2021" name="PeerJ">
        <title>Extensive microbial diversity within the chicken gut microbiome revealed by metagenomics and culture.</title>
        <authorList>
            <person name="Gilroy R."/>
            <person name="Ravi A."/>
            <person name="Getino M."/>
            <person name="Pursley I."/>
            <person name="Horton D.L."/>
            <person name="Alikhan N.F."/>
            <person name="Baker D."/>
            <person name="Gharbi K."/>
            <person name="Hall N."/>
            <person name="Watson M."/>
            <person name="Adriaenssens E.M."/>
            <person name="Foster-Nyarko E."/>
            <person name="Jarju S."/>
            <person name="Secka A."/>
            <person name="Antonio M."/>
            <person name="Oren A."/>
            <person name="Chaudhuri R.R."/>
            <person name="La Ragione R."/>
            <person name="Hildebrand F."/>
            <person name="Pallen M.J."/>
        </authorList>
    </citation>
    <scope>NUCLEOTIDE SEQUENCE</scope>
    <source>
        <strain evidence="10">ChiBcec15-1070</strain>
    </source>
</reference>
<accession>A0A9D1QCG1</accession>
<evidence type="ECO:0000256" key="6">
    <source>
        <dbReference type="ARBA" id="ARBA00023136"/>
    </source>
</evidence>
<evidence type="ECO:0000256" key="1">
    <source>
        <dbReference type="ARBA" id="ARBA00004651"/>
    </source>
</evidence>